<dbReference type="Proteomes" id="UP001194696">
    <property type="component" value="Unassembled WGS sequence"/>
</dbReference>
<dbReference type="SUPFAM" id="SSF81383">
    <property type="entry name" value="F-box domain"/>
    <property type="match status" value="1"/>
</dbReference>
<keyword evidence="3" id="KW-1185">Reference proteome</keyword>
<evidence type="ECO:0000313" key="2">
    <source>
        <dbReference type="EMBL" id="KAG0294123.1"/>
    </source>
</evidence>
<comment type="caution">
    <text evidence="2">The sequence shown here is derived from an EMBL/GenBank/DDBJ whole genome shotgun (WGS) entry which is preliminary data.</text>
</comment>
<proteinExistence type="predicted"/>
<reference evidence="2 3" key="1">
    <citation type="journal article" date="2020" name="Fungal Divers.">
        <title>Resolving the Mortierellaceae phylogeny through synthesis of multi-gene phylogenetics and phylogenomics.</title>
        <authorList>
            <person name="Vandepol N."/>
            <person name="Liber J."/>
            <person name="Desiro A."/>
            <person name="Na H."/>
            <person name="Kennedy M."/>
            <person name="Barry K."/>
            <person name="Grigoriev I.V."/>
            <person name="Miller A.N."/>
            <person name="O'Donnell K."/>
            <person name="Stajich J.E."/>
            <person name="Bonito G."/>
        </authorList>
    </citation>
    <scope>NUCLEOTIDE SEQUENCE [LARGE SCALE GENOMIC DNA]</scope>
    <source>
        <strain evidence="2 3">AD045</strain>
    </source>
</reference>
<dbReference type="Gene3D" id="3.80.10.10">
    <property type="entry name" value="Ribonuclease Inhibitor"/>
    <property type="match status" value="1"/>
</dbReference>
<evidence type="ECO:0000313" key="3">
    <source>
        <dbReference type="Proteomes" id="UP001194696"/>
    </source>
</evidence>
<organism evidence="2 3">
    <name type="scientific">Linnemannia gamsii</name>
    <dbReference type="NCBI Taxonomy" id="64522"/>
    <lineage>
        <taxon>Eukaryota</taxon>
        <taxon>Fungi</taxon>
        <taxon>Fungi incertae sedis</taxon>
        <taxon>Mucoromycota</taxon>
        <taxon>Mortierellomycotina</taxon>
        <taxon>Mortierellomycetes</taxon>
        <taxon>Mortierellales</taxon>
        <taxon>Mortierellaceae</taxon>
        <taxon>Linnemannia</taxon>
    </lineage>
</organism>
<dbReference type="CDD" id="cd09917">
    <property type="entry name" value="F-box_SF"/>
    <property type="match status" value="1"/>
</dbReference>
<sequence length="656" mass="76317">MLSKFIPFATLPPPKPTPLSRSLSPLNVPELLQLIFSFLNQRSLRTAILVCRQWFFLNRQRLHREVVWDFSWKHSSPLTTLSRLGGAKRLVFRNNQRDINESSPDLDGLLRSVHPFGFDPVARINIAVGSLARALTRSSYIKDLYSPLRELVVSSDFTEGWINNLAFPSTLTSLKLDKFWNIHIDVARIFIVCPLLESLELCSAYHLSLHGPYTERGKEALPARLPLRSLVLVNLRAPQPWLEDLLTITPDLETLKLIRHDKYYTQRTTEHWDWPRLRAHLQSLSLPHKQLHYSEHWHHHHDLLPLEADLTICPNTEERTFLFYDLTPKVLTFLKDQPVFLTSLEILQPKHVHCVRDGWTQYEKLPYTARPLHQLLCECPKLRHLKTLKMPYMTDFMDVHHRIPMYSAAILEEQDQQQEQDVPPPNIPGIWICHGLETLHLELHLHDPAIEKGSHHTRVLYGYIATVCSRLINLRIHFPRFCITEDRNKDTKYQPYVLEGGLCLLSKMRHLERLRIVHEAFVCKSASELNWLAPSGRAEEHREDRRDVIDGWFVRMREEAKLEASRLESNVGIADEILGPRATDKKLMAGLCNLGLLQDVVDTIAKMDRDDYNILPELFKVSCGQSLEQHPEKEMRSLFYNPRPRLASRLLNWTST</sequence>
<gene>
    <name evidence="2" type="ORF">BGZ96_001745</name>
</gene>
<dbReference type="InterPro" id="IPR032675">
    <property type="entry name" value="LRR_dom_sf"/>
</dbReference>
<dbReference type="EMBL" id="JAAAIM010000130">
    <property type="protein sequence ID" value="KAG0294123.1"/>
    <property type="molecule type" value="Genomic_DNA"/>
</dbReference>
<feature type="domain" description="F-box" evidence="1">
    <location>
        <begin position="29"/>
        <end position="64"/>
    </location>
</feature>
<dbReference type="InterPro" id="IPR001810">
    <property type="entry name" value="F-box_dom"/>
</dbReference>
<accession>A0ABQ7K8S9</accession>
<protein>
    <recommendedName>
        <fullName evidence="1">F-box domain-containing protein</fullName>
    </recommendedName>
</protein>
<name>A0ABQ7K8S9_9FUNG</name>
<dbReference type="Pfam" id="PF12937">
    <property type="entry name" value="F-box-like"/>
    <property type="match status" value="1"/>
</dbReference>
<evidence type="ECO:0000259" key="1">
    <source>
        <dbReference type="Pfam" id="PF12937"/>
    </source>
</evidence>
<dbReference type="InterPro" id="IPR036047">
    <property type="entry name" value="F-box-like_dom_sf"/>
</dbReference>